<dbReference type="InterPro" id="IPR056198">
    <property type="entry name" value="LBD_receptor"/>
</dbReference>
<evidence type="ECO:0000256" key="1">
    <source>
        <dbReference type="ARBA" id="ARBA00004651"/>
    </source>
</evidence>
<comment type="caution">
    <text evidence="11">The sequence shown here is derived from an EMBL/GenBank/DDBJ whole genome shotgun (WGS) entry which is preliminary data.</text>
</comment>
<dbReference type="Proteomes" id="UP000295192">
    <property type="component" value="Unassembled WGS sequence"/>
</dbReference>
<keyword evidence="12" id="KW-1185">Reference proteome</keyword>
<proteinExistence type="predicted"/>
<evidence type="ECO:0000256" key="3">
    <source>
        <dbReference type="ARBA" id="ARBA00022692"/>
    </source>
</evidence>
<feature type="domain" description="Putative ionotropic receptor ligand binding" evidence="10">
    <location>
        <begin position="28"/>
        <end position="217"/>
    </location>
</feature>
<evidence type="ECO:0000256" key="7">
    <source>
        <dbReference type="ARBA" id="ARBA00023180"/>
    </source>
</evidence>
<dbReference type="AlphaFoldDB" id="A0A484AST3"/>
<sequence>MLGSLRLWLRLWLLLLLLARCLAAVQPAESYRPRAVDRAAVHVLRHHISPSYNAMSVMQMSHSRRSQLELDLALDYLLHELGERMSVQMLNATPIEEPRDYILFLVDTPHSFAELRFHFAKTLFDREFNFVIVLSWRADTEKSLIASLYSIFRTCLRFHVMNAVVLVQPGWLTADVVHLYGFRLYALSCNVSFTPELLDRYERGELLRQEPLFGRHLGTFYGCPLNISWYPLPPYVMFDGDRHDPKQLTETWRLTGVDGELIKLLASIFKFRLNLLPPCEQKSAALELNASIADCFRELASQNSSVIIGAMSGSHMYRANFSTTSAYHQSALVFVVRVDQHMGAVNQLVQPFCPIVWLALVVSCLALLLLQWLWRQSQSHSQSVPFDVVASGLRVHTTLLGNPLDAAALPRASLVRCYLGAWLLLALVQRAAYQGKLYDAFRLPYYPPAPEHIVELLEGHYQYLTTDYDDYFPAQRSLLRRTSIVERFDELQAAEDGARLTTSALLGSLAHYNDENWQSSRLTHVKEHIYLVQLVMCLHRHSILKFAFDRKLKQLQSAGIVGHISRNFEPPMFHMPYASHEVSALRLEMFYGLNFICYILLLASVLVFLLELLSQRVVWLRRYLDP</sequence>
<dbReference type="PANTHER" id="PTHR42643:SF37">
    <property type="entry name" value="IONOTROPIC RECEPTOR 11A-RELATED"/>
    <property type="match status" value="1"/>
</dbReference>
<keyword evidence="2" id="KW-1003">Cell membrane</keyword>
<keyword evidence="7" id="KW-0325">Glycoprotein</keyword>
<dbReference type="InterPro" id="IPR052192">
    <property type="entry name" value="Insect_Ionotropic_Sensory_Rcpt"/>
</dbReference>
<evidence type="ECO:0000256" key="9">
    <source>
        <dbReference type="SAM" id="SignalP"/>
    </source>
</evidence>
<reference evidence="11 12" key="1">
    <citation type="journal article" date="2019" name="J. Hered.">
        <title>An Improved Genome Assembly for Drosophila navojoa, the Basal Species in the mojavensis Cluster.</title>
        <authorList>
            <person name="Vanderlinde T."/>
            <person name="Dupim E.G."/>
            <person name="Nazario-Yepiz N.O."/>
            <person name="Carvalho A.B."/>
        </authorList>
    </citation>
    <scope>NUCLEOTIDE SEQUENCE [LARGE SCALE GENOMIC DNA]</scope>
    <source>
        <strain evidence="11">Navoj_Jal97</strain>
        <tissue evidence="11">Whole organism</tissue>
    </source>
</reference>
<feature type="signal peptide" evidence="9">
    <location>
        <begin position="1"/>
        <end position="23"/>
    </location>
</feature>
<evidence type="ECO:0000256" key="2">
    <source>
        <dbReference type="ARBA" id="ARBA00022475"/>
    </source>
</evidence>
<evidence type="ECO:0000256" key="6">
    <source>
        <dbReference type="ARBA" id="ARBA00023170"/>
    </source>
</evidence>
<keyword evidence="6" id="KW-0675">Receptor</keyword>
<feature type="chain" id="PRO_5019754305" description="Putative ionotropic receptor ligand binding domain-containing protein" evidence="9">
    <location>
        <begin position="24"/>
        <end position="626"/>
    </location>
</feature>
<dbReference type="SUPFAM" id="SSF53850">
    <property type="entry name" value="Periplasmic binding protein-like II"/>
    <property type="match status" value="1"/>
</dbReference>
<evidence type="ECO:0000256" key="8">
    <source>
        <dbReference type="SAM" id="Phobius"/>
    </source>
</evidence>
<dbReference type="OMA" id="STREYNF"/>
<keyword evidence="4 8" id="KW-1133">Transmembrane helix</keyword>
<dbReference type="EMBL" id="LSRL02000888">
    <property type="protein sequence ID" value="TDG39659.1"/>
    <property type="molecule type" value="Genomic_DNA"/>
</dbReference>
<dbReference type="Pfam" id="PF24061">
    <property type="entry name" value="LBD_receptor"/>
    <property type="match status" value="1"/>
</dbReference>
<keyword evidence="5 8" id="KW-0472">Membrane</keyword>
<evidence type="ECO:0000256" key="5">
    <source>
        <dbReference type="ARBA" id="ARBA00023136"/>
    </source>
</evidence>
<dbReference type="GO" id="GO:0005886">
    <property type="term" value="C:plasma membrane"/>
    <property type="evidence" value="ECO:0007669"/>
    <property type="project" value="UniProtKB-SubCell"/>
</dbReference>
<dbReference type="Gene3D" id="3.40.190.10">
    <property type="entry name" value="Periplasmic binding protein-like II"/>
    <property type="match status" value="1"/>
</dbReference>
<keyword evidence="9" id="KW-0732">Signal</keyword>
<keyword evidence="3 8" id="KW-0812">Transmembrane</keyword>
<dbReference type="OrthoDB" id="6506757at2759"/>
<name>A0A484AST3_DRONA</name>
<evidence type="ECO:0000259" key="10">
    <source>
        <dbReference type="Pfam" id="PF24061"/>
    </source>
</evidence>
<evidence type="ECO:0000256" key="4">
    <source>
        <dbReference type="ARBA" id="ARBA00022989"/>
    </source>
</evidence>
<organism evidence="11 12">
    <name type="scientific">Drosophila navojoa</name>
    <name type="common">Fruit fly</name>
    <dbReference type="NCBI Taxonomy" id="7232"/>
    <lineage>
        <taxon>Eukaryota</taxon>
        <taxon>Metazoa</taxon>
        <taxon>Ecdysozoa</taxon>
        <taxon>Arthropoda</taxon>
        <taxon>Hexapoda</taxon>
        <taxon>Insecta</taxon>
        <taxon>Pterygota</taxon>
        <taxon>Neoptera</taxon>
        <taxon>Endopterygota</taxon>
        <taxon>Diptera</taxon>
        <taxon>Brachycera</taxon>
        <taxon>Muscomorpha</taxon>
        <taxon>Ephydroidea</taxon>
        <taxon>Drosophilidae</taxon>
        <taxon>Drosophila</taxon>
    </lineage>
</organism>
<dbReference type="PANTHER" id="PTHR42643">
    <property type="entry name" value="IONOTROPIC RECEPTOR 20A-RELATED"/>
    <property type="match status" value="1"/>
</dbReference>
<evidence type="ECO:0000313" key="12">
    <source>
        <dbReference type="Proteomes" id="UP000295192"/>
    </source>
</evidence>
<accession>A0A484AST3</accession>
<protein>
    <recommendedName>
        <fullName evidence="10">Putative ionotropic receptor ligand binding domain-containing protein</fullName>
    </recommendedName>
</protein>
<gene>
    <name evidence="11" type="ORF">AWZ03_013917</name>
</gene>
<evidence type="ECO:0000313" key="11">
    <source>
        <dbReference type="EMBL" id="TDG39659.1"/>
    </source>
</evidence>
<feature type="transmembrane region" description="Helical" evidence="8">
    <location>
        <begin position="589"/>
        <end position="613"/>
    </location>
</feature>
<comment type="subcellular location">
    <subcellularLocation>
        <location evidence="1">Cell membrane</location>
        <topology evidence="1">Multi-pass membrane protein</topology>
    </subcellularLocation>
</comment>